<sequence>MDVDDEDGDWIRGADILVMGSSDTPDSDATSSRVILHFDLDCFYAQVEMIRNPALRNKPLGIQQKYIIVTCNYVARDLGVTKLMSVTDALEKCPQLVLVKGEDLTHYRDMSYKVTELLMSYCPLVERLGFDENFMDVTEMVDTRVSQTSSPNLTFTGHVYNKDSLDLSANEHPRLAIGSHIAAELREAIKTNLALTSCAGIATNKLLAKLVSGTFKPNQQTTLLPESIADIMGSLSGVRRVPGIGHSTGHRLKALGLATVRDLQCFPPAELAREFGAATAQRLQNLAQGIDDSLVTPAGPPQSLSDEDSFKKMSSTTEVLQKVEELLTSLMERMHKDGRQPSTFRLTIRRFSATNRYFSRESRQCPIPNHLGQKITTGSGDALAQLVSMAMKLFHKMIDSSGPFHLTLINVCFSNLHSKSDGRGSITSFFMQKSPKKGQLVSQEQEKPTVNRPAHVLHTCTSLPTGFTTFGKDTSDEGISVNASSVSSKENKPTLLKHLGTPLPVNLPLPGCPPEAISLYEPYEPNPSQHHSDLGHLPPDVDPEVFRHLPESIQKELLSSFQAGEHGCSQGASSKSVTVGSFQPTQTAQLQSALLQPPSAPAASTGSGKGDEHVKETSGPDAFFSVCRETLSTCTEQPESNSRSAGSDSGRPSSIEPTVFSQLPSGHPSNVDPAVFSALPPELQTELLSEWRQQKPALKIPTKRAAKAAPTKDKKLATKAAQANSLLNYFKPS</sequence>
<dbReference type="AlphaFoldDB" id="A0ABD1JY82"/>
<dbReference type="InterPro" id="IPR001126">
    <property type="entry name" value="UmuC"/>
</dbReference>
<dbReference type="InterPro" id="IPR017961">
    <property type="entry name" value="DNA_pol_Y-fam_little_finger"/>
</dbReference>
<dbReference type="Gene3D" id="3.40.1170.60">
    <property type="match status" value="1"/>
</dbReference>
<dbReference type="PANTHER" id="PTHR46404">
    <property type="entry name" value="DNA POLYMERASE IOTA"/>
    <property type="match status" value="1"/>
</dbReference>
<dbReference type="Pfam" id="PF14377">
    <property type="entry name" value="UBM"/>
    <property type="match status" value="2"/>
</dbReference>
<evidence type="ECO:0000256" key="1">
    <source>
        <dbReference type="ARBA" id="ARBA00010945"/>
    </source>
</evidence>
<feature type="compositionally biased region" description="Basic and acidic residues" evidence="4">
    <location>
        <begin position="609"/>
        <end position="618"/>
    </location>
</feature>
<dbReference type="InterPro" id="IPR036775">
    <property type="entry name" value="DNA_pol_Y-fam_lit_finger_sf"/>
</dbReference>
<gene>
    <name evidence="6" type="ORF">ACEWY4_011618</name>
</gene>
<evidence type="ECO:0000313" key="6">
    <source>
        <dbReference type="EMBL" id="KAL2091820.1"/>
    </source>
</evidence>
<dbReference type="PANTHER" id="PTHR46404:SF1">
    <property type="entry name" value="DNA POLYMERASE IOTA"/>
    <property type="match status" value="1"/>
</dbReference>
<dbReference type="InterPro" id="IPR025527">
    <property type="entry name" value="HUWE1/Rev1_UBM"/>
</dbReference>
<feature type="region of interest" description="Disordered" evidence="4">
    <location>
        <begin position="634"/>
        <end position="675"/>
    </location>
</feature>
<feature type="compositionally biased region" description="Polar residues" evidence="4">
    <location>
        <begin position="634"/>
        <end position="668"/>
    </location>
</feature>
<comment type="caution">
    <text evidence="6">The sequence shown here is derived from an EMBL/GenBank/DDBJ whole genome shotgun (WGS) entry which is preliminary data.</text>
</comment>
<dbReference type="FunFam" id="3.40.1170.60:FF:000006">
    <property type="entry name" value="DNA polymerase iota"/>
    <property type="match status" value="1"/>
</dbReference>
<organism evidence="6 7">
    <name type="scientific">Coilia grayii</name>
    <name type="common">Gray's grenadier anchovy</name>
    <dbReference type="NCBI Taxonomy" id="363190"/>
    <lineage>
        <taxon>Eukaryota</taxon>
        <taxon>Metazoa</taxon>
        <taxon>Chordata</taxon>
        <taxon>Craniata</taxon>
        <taxon>Vertebrata</taxon>
        <taxon>Euteleostomi</taxon>
        <taxon>Actinopterygii</taxon>
        <taxon>Neopterygii</taxon>
        <taxon>Teleostei</taxon>
        <taxon>Clupei</taxon>
        <taxon>Clupeiformes</taxon>
        <taxon>Clupeoidei</taxon>
        <taxon>Engraulidae</taxon>
        <taxon>Coilinae</taxon>
        <taxon>Coilia</taxon>
    </lineage>
</organism>
<proteinExistence type="inferred from homology"/>
<dbReference type="FunFam" id="3.30.1490.100:FF:000003">
    <property type="entry name" value="Polymerase (DNA directed) iota"/>
    <property type="match status" value="1"/>
</dbReference>
<feature type="region of interest" description="Disordered" evidence="4">
    <location>
        <begin position="694"/>
        <end position="715"/>
    </location>
</feature>
<dbReference type="InterPro" id="IPR043128">
    <property type="entry name" value="Rev_trsase/Diguanyl_cyclase"/>
</dbReference>
<dbReference type="PIRSF" id="PIRSF036603">
    <property type="entry name" value="DPol_eta"/>
    <property type="match status" value="1"/>
</dbReference>
<accession>A0ABD1JY82</accession>
<dbReference type="Pfam" id="PF00817">
    <property type="entry name" value="IMS"/>
    <property type="match status" value="1"/>
</dbReference>
<evidence type="ECO:0000259" key="5">
    <source>
        <dbReference type="PROSITE" id="PS50173"/>
    </source>
</evidence>
<dbReference type="Gene3D" id="3.30.1490.100">
    <property type="entry name" value="DNA polymerase, Y-family, little finger domain"/>
    <property type="match status" value="1"/>
</dbReference>
<reference evidence="6 7" key="1">
    <citation type="submission" date="2024-09" db="EMBL/GenBank/DDBJ databases">
        <title>A chromosome-level genome assembly of Gray's grenadier anchovy, Coilia grayii.</title>
        <authorList>
            <person name="Fu Z."/>
        </authorList>
    </citation>
    <scope>NUCLEOTIDE SEQUENCE [LARGE SCALE GENOMIC DNA]</scope>
    <source>
        <strain evidence="6">G4</strain>
        <tissue evidence="6">Muscle</tissue>
    </source>
</reference>
<feature type="domain" description="UmuC" evidence="5">
    <location>
        <begin position="35"/>
        <end position="245"/>
    </location>
</feature>
<protein>
    <recommendedName>
        <fullName evidence="5">UmuC domain-containing protein</fullName>
    </recommendedName>
</protein>
<evidence type="ECO:0000313" key="7">
    <source>
        <dbReference type="Proteomes" id="UP001591681"/>
    </source>
</evidence>
<evidence type="ECO:0000256" key="4">
    <source>
        <dbReference type="SAM" id="MobiDB-lite"/>
    </source>
</evidence>
<evidence type="ECO:0000256" key="2">
    <source>
        <dbReference type="ARBA" id="ARBA00022634"/>
    </source>
</evidence>
<comment type="similarity">
    <text evidence="1">Belongs to the DNA polymerase type-Y family.</text>
</comment>
<dbReference type="Gene3D" id="6.10.250.1630">
    <property type="match status" value="2"/>
</dbReference>
<dbReference type="FunFam" id="3.30.70.270:FF:000013">
    <property type="entry name" value="Polymerase (DNA directed) iota"/>
    <property type="match status" value="1"/>
</dbReference>
<feature type="region of interest" description="Disordered" evidence="4">
    <location>
        <begin position="593"/>
        <end position="618"/>
    </location>
</feature>
<dbReference type="GO" id="GO:0016740">
    <property type="term" value="F:transferase activity"/>
    <property type="evidence" value="ECO:0007669"/>
    <property type="project" value="UniProtKB-KW"/>
</dbReference>
<dbReference type="SUPFAM" id="SSF56672">
    <property type="entry name" value="DNA/RNA polymerases"/>
    <property type="match status" value="1"/>
</dbReference>
<dbReference type="EMBL" id="JBHFQA010000010">
    <property type="protein sequence ID" value="KAL2091820.1"/>
    <property type="molecule type" value="Genomic_DNA"/>
</dbReference>
<dbReference type="InterPro" id="IPR053848">
    <property type="entry name" value="IMS_HHH_1"/>
</dbReference>
<dbReference type="Proteomes" id="UP001591681">
    <property type="component" value="Unassembled WGS sequence"/>
</dbReference>
<dbReference type="Gene3D" id="3.30.70.270">
    <property type="match status" value="1"/>
</dbReference>
<dbReference type="SUPFAM" id="SSF100879">
    <property type="entry name" value="Lesion bypass DNA polymerase (Y-family), little finger domain"/>
    <property type="match status" value="1"/>
</dbReference>
<feature type="compositionally biased region" description="Low complexity" evidence="4">
    <location>
        <begin position="593"/>
        <end position="605"/>
    </location>
</feature>
<evidence type="ECO:0000256" key="3">
    <source>
        <dbReference type="ARBA" id="ARBA00022679"/>
    </source>
</evidence>
<dbReference type="InterPro" id="IPR043502">
    <property type="entry name" value="DNA/RNA_pol_sf"/>
</dbReference>
<dbReference type="Pfam" id="PF21999">
    <property type="entry name" value="IMS_HHH_1"/>
    <property type="match status" value="1"/>
</dbReference>
<dbReference type="GO" id="GO:0071897">
    <property type="term" value="P:DNA biosynthetic process"/>
    <property type="evidence" value="ECO:0007669"/>
    <property type="project" value="UniProtKB-KW"/>
</dbReference>
<dbReference type="PROSITE" id="PS50173">
    <property type="entry name" value="UMUC"/>
    <property type="match status" value="1"/>
</dbReference>
<keyword evidence="2" id="KW-0237">DNA synthesis</keyword>
<dbReference type="Pfam" id="PF11799">
    <property type="entry name" value="IMS_C"/>
    <property type="match status" value="1"/>
</dbReference>
<dbReference type="Gene3D" id="1.10.150.20">
    <property type="entry name" value="5' to 3' exonuclease, C-terminal subdomain"/>
    <property type="match status" value="1"/>
</dbReference>
<keyword evidence="7" id="KW-1185">Reference proteome</keyword>
<feature type="region of interest" description="Disordered" evidence="4">
    <location>
        <begin position="518"/>
        <end position="544"/>
    </location>
</feature>
<name>A0ABD1JY82_9TELE</name>
<keyword evidence="3" id="KW-0808">Transferase</keyword>